<dbReference type="AlphaFoldDB" id="X6P972"/>
<sequence length="161" mass="18784">MISVKLNKQQLDDVIQFWMDGIVDKKIYIHERCALSIAKIALELNERQLNKVFECLMNAFESGIITICYYCAHALAMISSQLGGKQLDYAFQYIVHKFPSYLYNHYYYTNATEFVMKLKEGQLGDVFQCLIDGLSDEKEDEYKRGKCAELFGKLSMKWNEK</sequence>
<dbReference type="EMBL" id="ASPP01002377">
    <property type="protein sequence ID" value="ETO34663.1"/>
    <property type="molecule type" value="Genomic_DNA"/>
</dbReference>
<accession>X6P972</accession>
<keyword evidence="2" id="KW-1185">Reference proteome</keyword>
<protein>
    <submittedName>
        <fullName evidence="1">Uncharacterized protein</fullName>
    </submittedName>
</protein>
<gene>
    <name evidence="1" type="ORF">RFI_02426</name>
</gene>
<dbReference type="InterPro" id="IPR016024">
    <property type="entry name" value="ARM-type_fold"/>
</dbReference>
<dbReference type="SUPFAM" id="SSF48371">
    <property type="entry name" value="ARM repeat"/>
    <property type="match status" value="1"/>
</dbReference>
<reference evidence="1 2" key="1">
    <citation type="journal article" date="2013" name="Curr. Biol.">
        <title>The Genome of the Foraminiferan Reticulomyxa filosa.</title>
        <authorList>
            <person name="Glockner G."/>
            <person name="Hulsmann N."/>
            <person name="Schleicher M."/>
            <person name="Noegel A.A."/>
            <person name="Eichinger L."/>
            <person name="Gallinger C."/>
            <person name="Pawlowski J."/>
            <person name="Sierra R."/>
            <person name="Euteneuer U."/>
            <person name="Pillet L."/>
            <person name="Moustafa A."/>
            <person name="Platzer M."/>
            <person name="Groth M."/>
            <person name="Szafranski K."/>
            <person name="Schliwa M."/>
        </authorList>
    </citation>
    <scope>NUCLEOTIDE SEQUENCE [LARGE SCALE GENOMIC DNA]</scope>
</reference>
<proteinExistence type="predicted"/>
<dbReference type="Proteomes" id="UP000023152">
    <property type="component" value="Unassembled WGS sequence"/>
</dbReference>
<comment type="caution">
    <text evidence="1">The sequence shown here is derived from an EMBL/GenBank/DDBJ whole genome shotgun (WGS) entry which is preliminary data.</text>
</comment>
<name>X6P972_RETFI</name>
<evidence type="ECO:0000313" key="2">
    <source>
        <dbReference type="Proteomes" id="UP000023152"/>
    </source>
</evidence>
<evidence type="ECO:0000313" key="1">
    <source>
        <dbReference type="EMBL" id="ETO34663.1"/>
    </source>
</evidence>
<organism evidence="1 2">
    <name type="scientific">Reticulomyxa filosa</name>
    <dbReference type="NCBI Taxonomy" id="46433"/>
    <lineage>
        <taxon>Eukaryota</taxon>
        <taxon>Sar</taxon>
        <taxon>Rhizaria</taxon>
        <taxon>Retaria</taxon>
        <taxon>Foraminifera</taxon>
        <taxon>Monothalamids</taxon>
        <taxon>Reticulomyxidae</taxon>
        <taxon>Reticulomyxa</taxon>
    </lineage>
</organism>